<dbReference type="PANTHER" id="PTHR34477">
    <property type="entry name" value="UPF0213 PROTEIN YHBQ"/>
    <property type="match status" value="1"/>
</dbReference>
<dbReference type="Gene3D" id="3.40.1440.10">
    <property type="entry name" value="GIY-YIG endonuclease"/>
    <property type="match status" value="1"/>
</dbReference>
<reference evidence="3 4" key="2">
    <citation type="journal article" date="2011" name="Stand. Genomic Sci.">
        <title>Complete genome sequence of Tolumonas auensis type strain (TA 4).</title>
        <authorList>
            <person name="Chertkov O."/>
            <person name="Copeland A."/>
            <person name="Lucas S."/>
            <person name="Lapidus A."/>
            <person name="Berry K.W."/>
            <person name="Detter J.C."/>
            <person name="Del Rio T.G."/>
            <person name="Hammon N."/>
            <person name="Dalin E."/>
            <person name="Tice H."/>
            <person name="Pitluck S."/>
            <person name="Richardson P."/>
            <person name="Bruce D."/>
            <person name="Goodwin L."/>
            <person name="Han C."/>
            <person name="Tapia R."/>
            <person name="Saunders E."/>
            <person name="Schmutz J."/>
            <person name="Brettin T."/>
            <person name="Larimer F."/>
            <person name="Land M."/>
            <person name="Hauser L."/>
            <person name="Spring S."/>
            <person name="Rohde M."/>
            <person name="Kyrpides N.C."/>
            <person name="Ivanova N."/>
            <person name="Goker M."/>
            <person name="Beller H.R."/>
            <person name="Klenk H.P."/>
            <person name="Woyke T."/>
        </authorList>
    </citation>
    <scope>NUCLEOTIDE SEQUENCE [LARGE SCALE GENOMIC DNA]</scope>
    <source>
        <strain evidence="4">DSM 9187 / TA4</strain>
    </source>
</reference>
<proteinExistence type="inferred from homology"/>
<evidence type="ECO:0000313" key="4">
    <source>
        <dbReference type="Proteomes" id="UP000009073"/>
    </source>
</evidence>
<dbReference type="RefSeq" id="WP_015879860.1">
    <property type="nucleotide sequence ID" value="NC_012691.1"/>
</dbReference>
<evidence type="ECO:0000259" key="2">
    <source>
        <dbReference type="PROSITE" id="PS50164"/>
    </source>
</evidence>
<dbReference type="eggNOG" id="COG2827">
    <property type="taxonomic scope" value="Bacteria"/>
</dbReference>
<dbReference type="InterPro" id="IPR050190">
    <property type="entry name" value="UPF0213_domain"/>
</dbReference>
<dbReference type="CDD" id="cd10456">
    <property type="entry name" value="GIY-YIG_UPF0213"/>
    <property type="match status" value="1"/>
</dbReference>
<protein>
    <submittedName>
        <fullName evidence="3">Excinuclease ABC C subunit domain protein</fullName>
    </submittedName>
</protein>
<dbReference type="Pfam" id="PF01541">
    <property type="entry name" value="GIY-YIG"/>
    <property type="match status" value="1"/>
</dbReference>
<evidence type="ECO:0000256" key="1">
    <source>
        <dbReference type="ARBA" id="ARBA00007435"/>
    </source>
</evidence>
<organism evidence="3 4">
    <name type="scientific">Tolumonas auensis (strain DSM 9187 / NBRC 110442 / TA 4)</name>
    <dbReference type="NCBI Taxonomy" id="595494"/>
    <lineage>
        <taxon>Bacteria</taxon>
        <taxon>Pseudomonadati</taxon>
        <taxon>Pseudomonadota</taxon>
        <taxon>Gammaproteobacteria</taxon>
        <taxon>Aeromonadales</taxon>
        <taxon>Aeromonadaceae</taxon>
        <taxon>Tolumonas</taxon>
    </lineage>
</organism>
<accession>C4LCA7</accession>
<dbReference type="EMBL" id="CP001616">
    <property type="protein sequence ID" value="ACQ94411.1"/>
    <property type="molecule type" value="Genomic_DNA"/>
</dbReference>
<dbReference type="HOGENOM" id="CLU_135650_0_0_6"/>
<dbReference type="PANTHER" id="PTHR34477:SF1">
    <property type="entry name" value="UPF0213 PROTEIN YHBQ"/>
    <property type="match status" value="1"/>
</dbReference>
<feature type="domain" description="GIY-YIG" evidence="2">
    <location>
        <begin position="9"/>
        <end position="84"/>
    </location>
</feature>
<dbReference type="AlphaFoldDB" id="C4LCA7"/>
<comment type="similarity">
    <text evidence="1">Belongs to the UPF0213 family.</text>
</comment>
<evidence type="ECO:0000313" key="3">
    <source>
        <dbReference type="EMBL" id="ACQ94411.1"/>
    </source>
</evidence>
<dbReference type="InterPro" id="IPR035901">
    <property type="entry name" value="GIY-YIG_endonuc_sf"/>
</dbReference>
<dbReference type="SUPFAM" id="SSF82771">
    <property type="entry name" value="GIY-YIG endonuclease"/>
    <property type="match status" value="1"/>
</dbReference>
<dbReference type="STRING" id="595494.Tola_2818"/>
<dbReference type="PROSITE" id="PS50164">
    <property type="entry name" value="GIY_YIG"/>
    <property type="match status" value="1"/>
</dbReference>
<reference evidence="4" key="1">
    <citation type="submission" date="2009-05" db="EMBL/GenBank/DDBJ databases">
        <title>Complete sequence of Tolumonas auensis DSM 9187.</title>
        <authorList>
            <consortium name="US DOE Joint Genome Institute"/>
            <person name="Lucas S."/>
            <person name="Copeland A."/>
            <person name="Lapidus A."/>
            <person name="Glavina del Rio T."/>
            <person name="Tice H."/>
            <person name="Bruce D."/>
            <person name="Goodwin L."/>
            <person name="Pitluck S."/>
            <person name="Chertkov O."/>
            <person name="Brettin T."/>
            <person name="Detter J.C."/>
            <person name="Han C."/>
            <person name="Larimer F."/>
            <person name="Land M."/>
            <person name="Hauser L."/>
            <person name="Kyrpides N."/>
            <person name="Mikhailova N."/>
            <person name="Spring S."/>
            <person name="Beller H."/>
        </authorList>
    </citation>
    <scope>NUCLEOTIDE SEQUENCE [LARGE SCALE GENOMIC DNA]</scope>
    <source>
        <strain evidence="4">DSM 9187 / TA4</strain>
    </source>
</reference>
<dbReference type="Proteomes" id="UP000009073">
    <property type="component" value="Chromosome"/>
</dbReference>
<gene>
    <name evidence="3" type="ordered locus">Tola_2818</name>
</gene>
<dbReference type="InterPro" id="IPR000305">
    <property type="entry name" value="GIY-YIG_endonuc"/>
</dbReference>
<name>C4LCA7_TOLAT</name>
<dbReference type="KEGG" id="tau:Tola_2818"/>
<dbReference type="OrthoDB" id="9797095at2"/>
<keyword evidence="4" id="KW-1185">Reference proteome</keyword>
<sequence length="98" mass="11361">MSAQPALLTIWSLYLIRDKDNRLYTGITTDVQRRLAQHQAGTGARNLRGRTPLSLHWHTAIGDRSQALKAEYRLKQWPKSRKELLPQHPEWIESLTTC</sequence>